<evidence type="ECO:0000256" key="4">
    <source>
        <dbReference type="ARBA" id="ARBA00022692"/>
    </source>
</evidence>
<evidence type="ECO:0000259" key="8">
    <source>
        <dbReference type="PROSITE" id="PS50850"/>
    </source>
</evidence>
<evidence type="ECO:0000256" key="5">
    <source>
        <dbReference type="ARBA" id="ARBA00022989"/>
    </source>
</evidence>
<comment type="subcellular location">
    <subcellularLocation>
        <location evidence="1">Cell membrane</location>
        <topology evidence="1">Multi-pass membrane protein</topology>
    </subcellularLocation>
</comment>
<gene>
    <name evidence="9" type="ORF">HMPREF9238_01350</name>
</gene>
<dbReference type="InterPro" id="IPR011701">
    <property type="entry name" value="MFS"/>
</dbReference>
<keyword evidence="10" id="KW-1185">Reference proteome</keyword>
<dbReference type="NCBIfam" id="TIGR00711">
    <property type="entry name" value="efflux_EmrB"/>
    <property type="match status" value="1"/>
</dbReference>
<dbReference type="PRINTS" id="PR01036">
    <property type="entry name" value="TCRTETB"/>
</dbReference>
<evidence type="ECO:0000256" key="3">
    <source>
        <dbReference type="ARBA" id="ARBA00022475"/>
    </source>
</evidence>
<feature type="transmembrane region" description="Helical" evidence="7">
    <location>
        <begin position="92"/>
        <end position="118"/>
    </location>
</feature>
<feature type="domain" description="Major facilitator superfamily (MFS) profile" evidence="8">
    <location>
        <begin position="26"/>
        <end position="543"/>
    </location>
</feature>
<dbReference type="GO" id="GO:0022857">
    <property type="term" value="F:transmembrane transporter activity"/>
    <property type="evidence" value="ECO:0007669"/>
    <property type="project" value="InterPro"/>
</dbReference>
<feature type="transmembrane region" description="Helical" evidence="7">
    <location>
        <begin position="213"/>
        <end position="231"/>
    </location>
</feature>
<feature type="transmembrane region" description="Helical" evidence="7">
    <location>
        <begin position="149"/>
        <end position="168"/>
    </location>
</feature>
<sequence>MQDAQTLELSGKTEVAQAPSKRDWGALAVLAASLGVIVLDGTIVGVALPKIIGDLELTLADAQWVNSLYAVIVGALLLASGSASDRLGRRRLLVIGMIIFVAGSAIAGVAGSAGALLAGRAVQAIGAAGIMPATLSTVNAIFRGKYRAAAFGIWGAVISGAAAIGPLLGGVLTEWVSWRWIFYVNLPLGVLLVLLALKVVPQTRGEAGGHFDVLGFLLSSLALGSLVFSIIEGPHVGWWKPTAGFNFLGLTWTEASAISVVPVSLAIALVALALFIWWELRLAKRGSNPLLDLSMFAIGTFSWGNLTAATVAIGEFALLFVLPLYLINAYGTSVVDAGLILAAMALGAFISGGLARHIAAKLGPAGTVILGLGLELAGVAALAYFMDPAKSLVYLVAPLLGYGLGLGLASAQLTGTILRDVPVTQSGQGSATQSTVRQVGSALGTAFSGGALTVGLSSSLPSTLVSLDLPDGQLSDLIRATKASAGSNLLQMREQMSGDSELLNHLVNGFAQATRSSLWVSATFLGVGLLGSIMVWFAARKPD</sequence>
<feature type="transmembrane region" description="Helical" evidence="7">
    <location>
        <begin position="334"/>
        <end position="355"/>
    </location>
</feature>
<dbReference type="Gene3D" id="1.20.1720.10">
    <property type="entry name" value="Multidrug resistance protein D"/>
    <property type="match status" value="1"/>
</dbReference>
<dbReference type="InterPro" id="IPR036259">
    <property type="entry name" value="MFS_trans_sf"/>
</dbReference>
<feature type="transmembrane region" description="Helical" evidence="7">
    <location>
        <begin position="27"/>
        <end position="52"/>
    </location>
</feature>
<keyword evidence="6 7" id="KW-0472">Membrane</keyword>
<dbReference type="RefSeq" id="WP_016444684.1">
    <property type="nucleotide sequence ID" value="NZ_KE150266.1"/>
</dbReference>
<comment type="caution">
    <text evidence="9">The sequence shown here is derived from an EMBL/GenBank/DDBJ whole genome shotgun (WGS) entry which is preliminary data.</text>
</comment>
<keyword evidence="2" id="KW-0813">Transport</keyword>
<feature type="transmembrane region" description="Helical" evidence="7">
    <location>
        <begin position="367"/>
        <end position="386"/>
    </location>
</feature>
<evidence type="ECO:0000256" key="1">
    <source>
        <dbReference type="ARBA" id="ARBA00004651"/>
    </source>
</evidence>
<dbReference type="OrthoDB" id="7375466at2"/>
<feature type="transmembrane region" description="Helical" evidence="7">
    <location>
        <begin position="518"/>
        <end position="539"/>
    </location>
</feature>
<dbReference type="InterPro" id="IPR020846">
    <property type="entry name" value="MFS_dom"/>
</dbReference>
<organism evidence="9 10">
    <name type="scientific">Gleimia europaea ACS-120-V-Col10b</name>
    <dbReference type="NCBI Taxonomy" id="883069"/>
    <lineage>
        <taxon>Bacteria</taxon>
        <taxon>Bacillati</taxon>
        <taxon>Actinomycetota</taxon>
        <taxon>Actinomycetes</taxon>
        <taxon>Actinomycetales</taxon>
        <taxon>Actinomycetaceae</taxon>
        <taxon>Gleimia</taxon>
    </lineage>
</organism>
<proteinExistence type="predicted"/>
<keyword evidence="5 7" id="KW-1133">Transmembrane helix</keyword>
<evidence type="ECO:0000313" key="9">
    <source>
        <dbReference type="EMBL" id="EPD31574.1"/>
    </source>
</evidence>
<name>A0A9W5RFM1_9ACTO</name>
<feature type="transmembrane region" description="Helical" evidence="7">
    <location>
        <begin position="290"/>
        <end position="322"/>
    </location>
</feature>
<evidence type="ECO:0000256" key="2">
    <source>
        <dbReference type="ARBA" id="ARBA00022448"/>
    </source>
</evidence>
<dbReference type="Gene3D" id="1.20.1250.20">
    <property type="entry name" value="MFS general substrate transporter like domains"/>
    <property type="match status" value="1"/>
</dbReference>
<evidence type="ECO:0000256" key="7">
    <source>
        <dbReference type="SAM" id="Phobius"/>
    </source>
</evidence>
<feature type="transmembrane region" description="Helical" evidence="7">
    <location>
        <begin position="180"/>
        <end position="201"/>
    </location>
</feature>
<feature type="transmembrane region" description="Helical" evidence="7">
    <location>
        <begin position="124"/>
        <end position="142"/>
    </location>
</feature>
<dbReference type="AlphaFoldDB" id="A0A9W5RFM1"/>
<keyword evidence="4 7" id="KW-0812">Transmembrane</keyword>
<dbReference type="PANTHER" id="PTHR42718:SF46">
    <property type="entry name" value="BLR6921 PROTEIN"/>
    <property type="match status" value="1"/>
</dbReference>
<dbReference type="GO" id="GO:0005886">
    <property type="term" value="C:plasma membrane"/>
    <property type="evidence" value="ECO:0007669"/>
    <property type="project" value="UniProtKB-SubCell"/>
</dbReference>
<dbReference type="Proteomes" id="UP000014387">
    <property type="component" value="Unassembled WGS sequence"/>
</dbReference>
<feature type="transmembrane region" description="Helical" evidence="7">
    <location>
        <begin position="64"/>
        <end position="80"/>
    </location>
</feature>
<evidence type="ECO:0000256" key="6">
    <source>
        <dbReference type="ARBA" id="ARBA00023136"/>
    </source>
</evidence>
<dbReference type="PROSITE" id="PS50850">
    <property type="entry name" value="MFS"/>
    <property type="match status" value="1"/>
</dbReference>
<feature type="transmembrane region" description="Helical" evidence="7">
    <location>
        <begin position="255"/>
        <end position="278"/>
    </location>
</feature>
<dbReference type="Pfam" id="PF07690">
    <property type="entry name" value="MFS_1"/>
    <property type="match status" value="1"/>
</dbReference>
<dbReference type="PANTHER" id="PTHR42718">
    <property type="entry name" value="MAJOR FACILITATOR SUPERFAMILY MULTIDRUG TRANSPORTER MFSC"/>
    <property type="match status" value="1"/>
</dbReference>
<protein>
    <submittedName>
        <fullName evidence="9">Drug:H+ antiporter-2 (14 Spanner) (DHA2) family drug resistance MFS transporter</fullName>
    </submittedName>
</protein>
<evidence type="ECO:0000313" key="10">
    <source>
        <dbReference type="Proteomes" id="UP000014387"/>
    </source>
</evidence>
<feature type="transmembrane region" description="Helical" evidence="7">
    <location>
        <begin position="392"/>
        <end position="409"/>
    </location>
</feature>
<reference evidence="9 10" key="1">
    <citation type="submission" date="2013-05" db="EMBL/GenBank/DDBJ databases">
        <title>The Genome Sequence of Actinomyces europaeus ACS-120-V-COL10B.</title>
        <authorList>
            <consortium name="The Broad Institute Genomics Platform"/>
            <person name="Earl A."/>
            <person name="Ward D."/>
            <person name="Feldgarden M."/>
            <person name="Gevers D."/>
            <person name="Saerens B."/>
            <person name="Vaneechoutte M."/>
            <person name="Walker B."/>
            <person name="Young S."/>
            <person name="Zeng Q."/>
            <person name="Gargeya S."/>
            <person name="Fitzgerald M."/>
            <person name="Haas B."/>
            <person name="Abouelleil A."/>
            <person name="Allen A.W."/>
            <person name="Alvarado L."/>
            <person name="Arachchi H.M."/>
            <person name="Berlin A.M."/>
            <person name="Chapman S.B."/>
            <person name="Gainer-Dewar J."/>
            <person name="Goldberg J."/>
            <person name="Griggs A."/>
            <person name="Gujja S."/>
            <person name="Hansen M."/>
            <person name="Howarth C."/>
            <person name="Imamovic A."/>
            <person name="Ireland A."/>
            <person name="Larimer J."/>
            <person name="McCowan C."/>
            <person name="Murphy C."/>
            <person name="Pearson M."/>
            <person name="Poon T.W."/>
            <person name="Priest M."/>
            <person name="Roberts A."/>
            <person name="Saif S."/>
            <person name="Shea T."/>
            <person name="Sisk P."/>
            <person name="Sykes S."/>
            <person name="Wortman J."/>
            <person name="Nusbaum C."/>
            <person name="Birren B."/>
        </authorList>
    </citation>
    <scope>NUCLEOTIDE SEQUENCE [LARGE SCALE GENOMIC DNA]</scope>
    <source>
        <strain evidence="9 10">ACS-120-V-Col10b</strain>
    </source>
</reference>
<dbReference type="EMBL" id="AGWN01000001">
    <property type="protein sequence ID" value="EPD31574.1"/>
    <property type="molecule type" value="Genomic_DNA"/>
</dbReference>
<keyword evidence="3" id="KW-1003">Cell membrane</keyword>
<dbReference type="InterPro" id="IPR004638">
    <property type="entry name" value="EmrB-like"/>
</dbReference>
<dbReference type="SUPFAM" id="SSF103473">
    <property type="entry name" value="MFS general substrate transporter"/>
    <property type="match status" value="1"/>
</dbReference>
<accession>A0A9W5RFM1</accession>
<dbReference type="CDD" id="cd17321">
    <property type="entry name" value="MFS_MMR_MDR_like"/>
    <property type="match status" value="1"/>
</dbReference>